<organism evidence="3 4">
    <name type="scientific">Gynuella sunshinyii YC6258</name>
    <dbReference type="NCBI Taxonomy" id="1445510"/>
    <lineage>
        <taxon>Bacteria</taxon>
        <taxon>Pseudomonadati</taxon>
        <taxon>Pseudomonadota</taxon>
        <taxon>Gammaproteobacteria</taxon>
        <taxon>Oceanospirillales</taxon>
        <taxon>Saccharospirillaceae</taxon>
        <taxon>Gynuella</taxon>
    </lineage>
</organism>
<evidence type="ECO:0000259" key="2">
    <source>
        <dbReference type="Pfam" id="PF13451"/>
    </source>
</evidence>
<keyword evidence="4" id="KW-1185">Reference proteome</keyword>
<dbReference type="Proteomes" id="UP000032266">
    <property type="component" value="Chromosome"/>
</dbReference>
<reference evidence="3 4" key="1">
    <citation type="submission" date="2014-01" db="EMBL/GenBank/DDBJ databases">
        <title>Full genme sequencing of cellulolytic bacterium Gynuella sunshinyii YC6258T gen. nov., sp. nov.</title>
        <authorList>
            <person name="Khan H."/>
            <person name="Chung E.J."/>
            <person name="Chung Y.R."/>
        </authorList>
    </citation>
    <scope>NUCLEOTIDE SEQUENCE [LARGE SCALE GENOMIC DNA]</scope>
    <source>
        <strain evidence="3 4">YC6258</strain>
    </source>
</reference>
<dbReference type="OrthoDB" id="289270at2"/>
<accession>A0A0C5VSQ7</accession>
<evidence type="ECO:0000313" key="4">
    <source>
        <dbReference type="Proteomes" id="UP000032266"/>
    </source>
</evidence>
<name>A0A0C5VSQ7_9GAMM</name>
<dbReference type="Pfam" id="PF13451">
    <property type="entry name" value="zf_Tbcl"/>
    <property type="match status" value="1"/>
</dbReference>
<proteinExistence type="predicted"/>
<dbReference type="KEGG" id="gsn:YC6258_01281"/>
<gene>
    <name evidence="3" type="ORF">YC6258_01281</name>
</gene>
<dbReference type="EMBL" id="CP007142">
    <property type="protein sequence ID" value="AJQ93329.1"/>
    <property type="molecule type" value="Genomic_DNA"/>
</dbReference>
<dbReference type="RefSeq" id="WP_052830089.1">
    <property type="nucleotide sequence ID" value="NZ_CP007142.1"/>
</dbReference>
<sequence length="136" mass="15959">MELANHPGFPNPKPGKEETIEGNPSKQNATDAVYAYHDSYTDMLLTCQKCGRKFYFFAKEQKYWYEVLGFWNNAKCIHCVDCRIKTHKVKKLQKHYERLQKLEKPSPDEIRKFRVVAKTLIKIGCMKDRSKVDKLG</sequence>
<evidence type="ECO:0000313" key="3">
    <source>
        <dbReference type="EMBL" id="AJQ93329.1"/>
    </source>
</evidence>
<dbReference type="HOGENOM" id="CLU_1676657_0_0_6"/>
<dbReference type="AlphaFoldDB" id="A0A0C5VSQ7"/>
<feature type="domain" description="Probable zinc-binding" evidence="2">
    <location>
        <begin position="42"/>
        <end position="88"/>
    </location>
</feature>
<dbReference type="InterPro" id="IPR025306">
    <property type="entry name" value="Zn-bnd_dom_prob"/>
</dbReference>
<feature type="region of interest" description="Disordered" evidence="1">
    <location>
        <begin position="1"/>
        <end position="25"/>
    </location>
</feature>
<evidence type="ECO:0000256" key="1">
    <source>
        <dbReference type="SAM" id="MobiDB-lite"/>
    </source>
</evidence>
<protein>
    <recommendedName>
        <fullName evidence="2">Probable zinc-binding domain-containing protein</fullName>
    </recommendedName>
</protein>